<protein>
    <submittedName>
        <fullName evidence="2">Uncharacterized protein</fullName>
    </submittedName>
</protein>
<feature type="region of interest" description="Disordered" evidence="1">
    <location>
        <begin position="55"/>
        <end position="83"/>
    </location>
</feature>
<organism evidence="2 3">
    <name type="scientific">Streptomyces prasinosporus</name>
    <dbReference type="NCBI Taxonomy" id="68256"/>
    <lineage>
        <taxon>Bacteria</taxon>
        <taxon>Bacillati</taxon>
        <taxon>Actinomycetota</taxon>
        <taxon>Actinomycetes</taxon>
        <taxon>Kitasatosporales</taxon>
        <taxon>Streptomycetaceae</taxon>
        <taxon>Streptomyces</taxon>
        <taxon>Streptomyces albogriseolus group</taxon>
    </lineage>
</organism>
<evidence type="ECO:0000256" key="1">
    <source>
        <dbReference type="SAM" id="MobiDB-lite"/>
    </source>
</evidence>
<gene>
    <name evidence="2" type="ORF">GCM10019016_080160</name>
</gene>
<dbReference type="EMBL" id="BAAAXF010000057">
    <property type="protein sequence ID" value="GAA3500909.1"/>
    <property type="molecule type" value="Genomic_DNA"/>
</dbReference>
<evidence type="ECO:0000313" key="2">
    <source>
        <dbReference type="EMBL" id="GAA3500909.1"/>
    </source>
</evidence>
<reference evidence="3" key="1">
    <citation type="journal article" date="2019" name="Int. J. Syst. Evol. Microbiol.">
        <title>The Global Catalogue of Microorganisms (GCM) 10K type strain sequencing project: providing services to taxonomists for standard genome sequencing and annotation.</title>
        <authorList>
            <consortium name="The Broad Institute Genomics Platform"/>
            <consortium name="The Broad Institute Genome Sequencing Center for Infectious Disease"/>
            <person name="Wu L."/>
            <person name="Ma J."/>
        </authorList>
    </citation>
    <scope>NUCLEOTIDE SEQUENCE [LARGE SCALE GENOMIC DNA]</scope>
    <source>
        <strain evidence="3">JCM 4816</strain>
    </source>
</reference>
<dbReference type="Proteomes" id="UP001501455">
    <property type="component" value="Unassembled WGS sequence"/>
</dbReference>
<name>A0ABP6U0N9_9ACTN</name>
<accession>A0ABP6U0N9</accession>
<keyword evidence="3" id="KW-1185">Reference proteome</keyword>
<sequence>MRNRLKRLQYRPGTLDGFIVGTGLALDAPTSPWQAEVSIGFLLAGLVVSTAALEDDRTRRRATGPASAVQLRGDAAQTHPRLM</sequence>
<evidence type="ECO:0000313" key="3">
    <source>
        <dbReference type="Proteomes" id="UP001501455"/>
    </source>
</evidence>
<comment type="caution">
    <text evidence="2">The sequence shown here is derived from an EMBL/GenBank/DDBJ whole genome shotgun (WGS) entry which is preliminary data.</text>
</comment>
<proteinExistence type="predicted"/>